<dbReference type="SFLD" id="SFLDS00029">
    <property type="entry name" value="Radical_SAM"/>
    <property type="match status" value="1"/>
</dbReference>
<dbReference type="PANTHER" id="PTHR11228:SF27">
    <property type="entry name" value="GLYCYL-RADICAL ENZYME ACTIVATING ENZYME MJ1227-RELATED"/>
    <property type="match status" value="1"/>
</dbReference>
<feature type="non-terminal residue" evidence="6">
    <location>
        <position position="210"/>
    </location>
</feature>
<dbReference type="GO" id="GO:0051536">
    <property type="term" value="F:iron-sulfur cluster binding"/>
    <property type="evidence" value="ECO:0007669"/>
    <property type="project" value="UniProtKB-KW"/>
</dbReference>
<evidence type="ECO:0000256" key="1">
    <source>
        <dbReference type="ARBA" id="ARBA00022691"/>
    </source>
</evidence>
<keyword evidence="3" id="KW-0408">Iron</keyword>
<protein>
    <submittedName>
        <fullName evidence="6">Anaerobic ribonucleoside-triphosphate reductase activating protein</fullName>
    </submittedName>
</protein>
<sequence length="210" mass="23541">MSIGGLQKVSLIDFPAHIAAVVFTKGCNFVCPFCFNRSLVLGTVPTISQRTVLTFLQQRQKLLDGVVITGGEPLLHDDLKMFLLAIKKMGYPIKLDTNGSLPDRLKKVLKKSLVDYLALDFKAPLDGRWNEAVGRSDFDFQIWQQSLKLLLDSGIPFELRTTVVPGIHDQTVLREMGQQLAKLIGVNRVNRASGSSEVTRVLKPTWYWQN</sequence>
<dbReference type="PROSITE" id="PS51918">
    <property type="entry name" value="RADICAL_SAM"/>
    <property type="match status" value="1"/>
</dbReference>
<dbReference type="InterPro" id="IPR058240">
    <property type="entry name" value="rSAM_sf"/>
</dbReference>
<evidence type="ECO:0000256" key="4">
    <source>
        <dbReference type="ARBA" id="ARBA00023014"/>
    </source>
</evidence>
<dbReference type="SUPFAM" id="SSF102114">
    <property type="entry name" value="Radical SAM enzymes"/>
    <property type="match status" value="1"/>
</dbReference>
<evidence type="ECO:0000313" key="7">
    <source>
        <dbReference type="Proteomes" id="UP000231214"/>
    </source>
</evidence>
<dbReference type="EMBL" id="PEZK01000034">
    <property type="protein sequence ID" value="PIU02054.1"/>
    <property type="molecule type" value="Genomic_DNA"/>
</dbReference>
<dbReference type="CDD" id="cd01335">
    <property type="entry name" value="Radical_SAM"/>
    <property type="match status" value="1"/>
</dbReference>
<dbReference type="Pfam" id="PF04055">
    <property type="entry name" value="Radical_SAM"/>
    <property type="match status" value="1"/>
</dbReference>
<dbReference type="InterPro" id="IPR007197">
    <property type="entry name" value="rSAM"/>
</dbReference>
<accession>A0A2M6XAF6</accession>
<dbReference type="InterPro" id="IPR013785">
    <property type="entry name" value="Aldolase_TIM"/>
</dbReference>
<keyword evidence="1" id="KW-0949">S-adenosyl-L-methionine</keyword>
<comment type="caution">
    <text evidence="6">The sequence shown here is derived from an EMBL/GenBank/DDBJ whole genome shotgun (WGS) entry which is preliminary data.</text>
</comment>
<keyword evidence="4" id="KW-0411">Iron-sulfur</keyword>
<dbReference type="SFLD" id="SFLDG01067">
    <property type="entry name" value="SPASM/twitch_domain_containing"/>
    <property type="match status" value="1"/>
</dbReference>
<gene>
    <name evidence="6" type="ORF">COT66_02275</name>
</gene>
<dbReference type="Proteomes" id="UP000231214">
    <property type="component" value="Unassembled WGS sequence"/>
</dbReference>
<evidence type="ECO:0000256" key="3">
    <source>
        <dbReference type="ARBA" id="ARBA00023004"/>
    </source>
</evidence>
<proteinExistence type="predicted"/>
<dbReference type="AlphaFoldDB" id="A0A2M6XAF6"/>
<feature type="domain" description="Radical SAM core" evidence="5">
    <location>
        <begin position="13"/>
        <end position="210"/>
    </location>
</feature>
<dbReference type="Gene3D" id="3.20.20.70">
    <property type="entry name" value="Aldolase class I"/>
    <property type="match status" value="1"/>
</dbReference>
<evidence type="ECO:0000259" key="5">
    <source>
        <dbReference type="PROSITE" id="PS51918"/>
    </source>
</evidence>
<dbReference type="NCBIfam" id="TIGR02495">
    <property type="entry name" value="NrdG2"/>
    <property type="match status" value="1"/>
</dbReference>
<name>A0A2M6XAF6_9BACT</name>
<organism evidence="6 7">
    <name type="scientific">Candidatus Shapirobacteria bacterium CG09_land_8_20_14_0_10_49_15</name>
    <dbReference type="NCBI Taxonomy" id="1974482"/>
    <lineage>
        <taxon>Bacteria</taxon>
        <taxon>Candidatus Shapironibacteriota</taxon>
    </lineage>
</organism>
<keyword evidence="2" id="KW-0479">Metal-binding</keyword>
<dbReference type="GO" id="GO:0003824">
    <property type="term" value="F:catalytic activity"/>
    <property type="evidence" value="ECO:0007669"/>
    <property type="project" value="InterPro"/>
</dbReference>
<dbReference type="InterPro" id="IPR050377">
    <property type="entry name" value="Radical_SAM_PqqE_MftC-like"/>
</dbReference>
<dbReference type="PANTHER" id="PTHR11228">
    <property type="entry name" value="RADICAL SAM DOMAIN PROTEIN"/>
    <property type="match status" value="1"/>
</dbReference>
<evidence type="ECO:0000256" key="2">
    <source>
        <dbReference type="ARBA" id="ARBA00022723"/>
    </source>
</evidence>
<reference evidence="7" key="1">
    <citation type="submission" date="2017-09" db="EMBL/GenBank/DDBJ databases">
        <title>Depth-based differentiation of microbial function through sediment-hosted aquifers and enrichment of novel symbionts in the deep terrestrial subsurface.</title>
        <authorList>
            <person name="Probst A.J."/>
            <person name="Ladd B."/>
            <person name="Jarett J.K."/>
            <person name="Geller-Mcgrath D.E."/>
            <person name="Sieber C.M.K."/>
            <person name="Emerson J.B."/>
            <person name="Anantharaman K."/>
            <person name="Thomas B.C."/>
            <person name="Malmstrom R."/>
            <person name="Stieglmeier M."/>
            <person name="Klingl A."/>
            <person name="Woyke T."/>
            <person name="Ryan C.M."/>
            <person name="Banfield J.F."/>
        </authorList>
    </citation>
    <scope>NUCLEOTIDE SEQUENCE [LARGE SCALE GENOMIC DNA]</scope>
</reference>
<dbReference type="GO" id="GO:0046872">
    <property type="term" value="F:metal ion binding"/>
    <property type="evidence" value="ECO:0007669"/>
    <property type="project" value="UniProtKB-KW"/>
</dbReference>
<dbReference type="InterPro" id="IPR012840">
    <property type="entry name" value="NrdG2"/>
</dbReference>
<evidence type="ECO:0000313" key="6">
    <source>
        <dbReference type="EMBL" id="PIU02054.1"/>
    </source>
</evidence>
<dbReference type="SFLD" id="SFLDG01094">
    <property type="entry name" value="Uncharacterised_Radical_SAM_Su"/>
    <property type="match status" value="1"/>
</dbReference>